<dbReference type="Proteomes" id="UP000037020">
    <property type="component" value="Unassembled WGS sequence"/>
</dbReference>
<feature type="region of interest" description="Disordered" evidence="1">
    <location>
        <begin position="530"/>
        <end position="559"/>
    </location>
</feature>
<dbReference type="Pfam" id="PF06259">
    <property type="entry name" value="Abhydrolase_8"/>
    <property type="match status" value="1"/>
</dbReference>
<dbReference type="InterPro" id="IPR038332">
    <property type="entry name" value="PPE_sf"/>
</dbReference>
<reference evidence="3 4" key="1">
    <citation type="submission" date="2015-07" db="EMBL/GenBank/DDBJ databases">
        <authorList>
            <person name="Ju K.-S."/>
            <person name="Doroghazi J.R."/>
            <person name="Metcalf W.W."/>
        </authorList>
    </citation>
    <scope>NUCLEOTIDE SEQUENCE [LARGE SCALE GENOMIC DNA]</scope>
    <source>
        <strain evidence="3 4">NRRL B-3589</strain>
    </source>
</reference>
<evidence type="ECO:0000256" key="1">
    <source>
        <dbReference type="SAM" id="MobiDB-lite"/>
    </source>
</evidence>
<dbReference type="InterPro" id="IPR010427">
    <property type="entry name" value="DUF1023"/>
</dbReference>
<evidence type="ECO:0000313" key="4">
    <source>
        <dbReference type="Proteomes" id="UP000037020"/>
    </source>
</evidence>
<proteinExistence type="predicted"/>
<feature type="domain" description="DUF1023" evidence="2">
    <location>
        <begin position="306"/>
        <end position="477"/>
    </location>
</feature>
<keyword evidence="4" id="KW-1185">Reference proteome</keyword>
<protein>
    <recommendedName>
        <fullName evidence="2">DUF1023 domain-containing protein</fullName>
    </recommendedName>
</protein>
<dbReference type="EMBL" id="LGUT01004854">
    <property type="protein sequence ID" value="KOG30674.1"/>
    <property type="molecule type" value="Genomic_DNA"/>
</dbReference>
<comment type="caution">
    <text evidence="3">The sequence shown here is derived from an EMBL/GenBank/DDBJ whole genome shotgun (WGS) entry which is preliminary data.</text>
</comment>
<accession>A0ABR5IQ93</accession>
<evidence type="ECO:0000313" key="3">
    <source>
        <dbReference type="EMBL" id="KOG30674.1"/>
    </source>
</evidence>
<evidence type="ECO:0000259" key="2">
    <source>
        <dbReference type="Pfam" id="PF06259"/>
    </source>
</evidence>
<sequence length="559" mass="60011">MSTLYQLLLKLDVSDLEAAKSAWESLARKLETAHKDHRRHVTGPLANWHGDSAKAGKPVLDTLQGQLEAAHVDALLIATVLDTAAVNMKQAQTDLKNAIKSAEQDDYVIDDTTGQVSLPQWLIDAHHDPDQATVLPDYTKAMTGHQDKINQAIKDAKKASDDGEKAIGDVRAQLLDEEDALGQTAVEARDVAKHLGIGPYGIPDGKDVKENAEWWKHLSHDEQQTYIAMYPKQIGALDGLPAVARDEANRLLLDQYLNPAPPDHTINADQFNKQQDGLRALKKKLDAADGAPKGRELYLLKLRQEGDGRAIVAMGNPDTAKNTAVLVPGVNSDLRGAGGEIDRINALRSSARKIHPNESTAVISWLDYDPPNENVFDSDFDLGVVSTGRAKEGGEALRHFTEGTRAAQGGHHSNLTVIGHSYGSTTVGAGAAGGHGLGADNIIAVGSPGMTVKHAGDLNIDPKHVFIGAAKDDPIINNFAGASLGSDTRNDTFGARHFKVDTSGHSGYWDYINGQPSESLTNQGRIITGEPITTTPARNPDRYSGNIPNPFPNVPQGIK</sequence>
<organism evidence="3 4">
    <name type="scientific">Streptomyces varsoviensis</name>
    <dbReference type="NCBI Taxonomy" id="67373"/>
    <lineage>
        <taxon>Bacteria</taxon>
        <taxon>Bacillati</taxon>
        <taxon>Actinomycetota</taxon>
        <taxon>Actinomycetes</taxon>
        <taxon>Kitasatosporales</taxon>
        <taxon>Streptomycetaceae</taxon>
        <taxon>Streptomyces</taxon>
    </lineage>
</organism>
<dbReference type="SUPFAM" id="SSF140459">
    <property type="entry name" value="PE/PPE dimer-like"/>
    <property type="match status" value="1"/>
</dbReference>
<name>A0ABR5IQ93_9ACTN</name>
<dbReference type="RefSeq" id="WP_048832168.1">
    <property type="nucleotide sequence ID" value="NZ_JBIRHZ010000002.1"/>
</dbReference>
<gene>
    <name evidence="3" type="ORF">ADK38_48150</name>
</gene>
<dbReference type="Gene3D" id="1.20.1260.20">
    <property type="entry name" value="PPE superfamily"/>
    <property type="match status" value="1"/>
</dbReference>